<reference evidence="1" key="1">
    <citation type="submission" date="2022-03" db="EMBL/GenBank/DDBJ databases">
        <authorList>
            <person name="Alioto T."/>
            <person name="Alioto T."/>
            <person name="Gomez Garrido J."/>
        </authorList>
    </citation>
    <scope>NUCLEOTIDE SEQUENCE</scope>
</reference>
<dbReference type="AlphaFoldDB" id="A0AAD1RTN8"/>
<proteinExistence type="predicted"/>
<organism evidence="1 2">
    <name type="scientific">Pelobates cultripes</name>
    <name type="common">Western spadefoot toad</name>
    <dbReference type="NCBI Taxonomy" id="61616"/>
    <lineage>
        <taxon>Eukaryota</taxon>
        <taxon>Metazoa</taxon>
        <taxon>Chordata</taxon>
        <taxon>Craniata</taxon>
        <taxon>Vertebrata</taxon>
        <taxon>Euteleostomi</taxon>
        <taxon>Amphibia</taxon>
        <taxon>Batrachia</taxon>
        <taxon>Anura</taxon>
        <taxon>Pelobatoidea</taxon>
        <taxon>Pelobatidae</taxon>
        <taxon>Pelobates</taxon>
    </lineage>
</organism>
<protein>
    <submittedName>
        <fullName evidence="1">Uncharacterized protein</fullName>
    </submittedName>
</protein>
<name>A0AAD1RTN8_PELCU</name>
<evidence type="ECO:0000313" key="2">
    <source>
        <dbReference type="Proteomes" id="UP001295444"/>
    </source>
</evidence>
<dbReference type="Proteomes" id="UP001295444">
    <property type="component" value="Chromosome 03"/>
</dbReference>
<accession>A0AAD1RTN8</accession>
<evidence type="ECO:0000313" key="1">
    <source>
        <dbReference type="EMBL" id="CAH2278119.1"/>
    </source>
</evidence>
<dbReference type="EMBL" id="OW240914">
    <property type="protein sequence ID" value="CAH2278119.1"/>
    <property type="molecule type" value="Genomic_DNA"/>
</dbReference>
<keyword evidence="2" id="KW-1185">Reference proteome</keyword>
<gene>
    <name evidence="1" type="ORF">PECUL_23A045129</name>
</gene>
<sequence>MENTIKWPIQSDIKNATLVLQEDKRKNIILPNAVSNEKATLVQESLVGLPLNKTHKQFGMGYLTTEQDLFMLDMVSESVLETKIESPSFLRVSSVTNGENSLFIKEGSLDHIALVELPGTEDVSHQPVNFGPLDETNCNKPQAYEGMDELQCEDFNQSLSNQGTVTKPLKDLTNTNFGYIKQSQKACSEEEDQSNGFSRR</sequence>